<dbReference type="InterPro" id="IPR002052">
    <property type="entry name" value="DNA_methylase_N6_adenine_CS"/>
</dbReference>
<sequence>MRIISGSKKGKQLNSLKGLSIRPTQDRVKEAIFNIIGNVTHARVLDLFCGTGNFGLEALSRGAEFTTFVDRDSRSIKVTKKNINSCEFTDCQVIKNDVFSWLKKAEQIEASCYDIVFADPPYNHGYVKKLIKEPSLEKIITDGGLLIVEYGNNELVENEFYSWDCTKLKEYGDTSVMFLGKTNKG</sequence>
<reference evidence="3 4" key="1">
    <citation type="submission" date="2017-06" db="EMBL/GenBank/DDBJ databases">
        <title>Draft Genome Sequence of Natranaerobius trueperi halophilic, alkalithermophilic bacteria from soda lakes.</title>
        <authorList>
            <person name="Zhao B."/>
        </authorList>
    </citation>
    <scope>NUCLEOTIDE SEQUENCE [LARGE SCALE GENOMIC DNA]</scope>
    <source>
        <strain evidence="3 4">DSM 18760</strain>
    </source>
</reference>
<dbReference type="PROSITE" id="PS00092">
    <property type="entry name" value="N6_MTASE"/>
    <property type="match status" value="1"/>
</dbReference>
<dbReference type="PANTHER" id="PTHR43542">
    <property type="entry name" value="METHYLTRANSFERASE"/>
    <property type="match status" value="1"/>
</dbReference>
<dbReference type="SUPFAM" id="SSF53335">
    <property type="entry name" value="S-adenosyl-L-methionine-dependent methyltransferases"/>
    <property type="match status" value="1"/>
</dbReference>
<dbReference type="GO" id="GO:0008168">
    <property type="term" value="F:methyltransferase activity"/>
    <property type="evidence" value="ECO:0007669"/>
    <property type="project" value="UniProtKB-KW"/>
</dbReference>
<dbReference type="Pfam" id="PF03602">
    <property type="entry name" value="Cons_hypoth95"/>
    <property type="match status" value="1"/>
</dbReference>
<dbReference type="GO" id="GO:0003676">
    <property type="term" value="F:nucleic acid binding"/>
    <property type="evidence" value="ECO:0007669"/>
    <property type="project" value="InterPro"/>
</dbReference>
<keyword evidence="2 3" id="KW-0808">Transferase</keyword>
<evidence type="ECO:0000256" key="1">
    <source>
        <dbReference type="ARBA" id="ARBA00022603"/>
    </source>
</evidence>
<evidence type="ECO:0000256" key="2">
    <source>
        <dbReference type="ARBA" id="ARBA00022679"/>
    </source>
</evidence>
<dbReference type="PANTHER" id="PTHR43542:SF1">
    <property type="entry name" value="METHYLTRANSFERASE"/>
    <property type="match status" value="1"/>
</dbReference>
<dbReference type="RefSeq" id="WP_089023157.1">
    <property type="nucleotide sequence ID" value="NZ_NIQC01000007.1"/>
</dbReference>
<dbReference type="EMBL" id="NIQC01000007">
    <property type="protein sequence ID" value="OWZ84179.1"/>
    <property type="molecule type" value="Genomic_DNA"/>
</dbReference>
<gene>
    <name evidence="3" type="primary">rsmD</name>
    <name evidence="3" type="ORF">CDO51_04730</name>
</gene>
<dbReference type="NCBIfam" id="TIGR00095">
    <property type="entry name" value="16S rRNA (guanine(966)-N(2))-methyltransferase RsmD"/>
    <property type="match status" value="1"/>
</dbReference>
<evidence type="ECO:0000313" key="3">
    <source>
        <dbReference type="EMBL" id="OWZ84179.1"/>
    </source>
</evidence>
<comment type="caution">
    <text evidence="3">The sequence shown here is derived from an EMBL/GenBank/DDBJ whole genome shotgun (WGS) entry which is preliminary data.</text>
</comment>
<dbReference type="InterPro" id="IPR004398">
    <property type="entry name" value="RNA_MeTrfase_RsmD"/>
</dbReference>
<dbReference type="AlphaFoldDB" id="A0A226C161"/>
<evidence type="ECO:0000313" key="4">
    <source>
        <dbReference type="Proteomes" id="UP000214588"/>
    </source>
</evidence>
<dbReference type="GO" id="GO:0031167">
    <property type="term" value="P:rRNA methylation"/>
    <property type="evidence" value="ECO:0007669"/>
    <property type="project" value="InterPro"/>
</dbReference>
<proteinExistence type="predicted"/>
<dbReference type="PIRSF" id="PIRSF004553">
    <property type="entry name" value="CHP00095"/>
    <property type="match status" value="1"/>
</dbReference>
<dbReference type="CDD" id="cd02440">
    <property type="entry name" value="AdoMet_MTases"/>
    <property type="match status" value="1"/>
</dbReference>
<dbReference type="Proteomes" id="UP000214588">
    <property type="component" value="Unassembled WGS sequence"/>
</dbReference>
<protein>
    <submittedName>
        <fullName evidence="3">16S rRNA (Guanine(966)-N(2))-methyltransferase RsmD</fullName>
    </submittedName>
</protein>
<name>A0A226C161_9FIRM</name>
<accession>A0A226C161</accession>
<keyword evidence="4" id="KW-1185">Reference proteome</keyword>
<dbReference type="Gene3D" id="3.40.50.150">
    <property type="entry name" value="Vaccinia Virus protein VP39"/>
    <property type="match status" value="1"/>
</dbReference>
<dbReference type="OrthoDB" id="9803017at2"/>
<organism evidence="3 4">
    <name type="scientific">Natranaerobius trueperi</name>
    <dbReference type="NCBI Taxonomy" id="759412"/>
    <lineage>
        <taxon>Bacteria</taxon>
        <taxon>Bacillati</taxon>
        <taxon>Bacillota</taxon>
        <taxon>Clostridia</taxon>
        <taxon>Natranaerobiales</taxon>
        <taxon>Natranaerobiaceae</taxon>
        <taxon>Natranaerobius</taxon>
    </lineage>
</organism>
<dbReference type="InterPro" id="IPR029063">
    <property type="entry name" value="SAM-dependent_MTases_sf"/>
</dbReference>
<keyword evidence="1 3" id="KW-0489">Methyltransferase</keyword>